<evidence type="ECO:0000256" key="4">
    <source>
        <dbReference type="ARBA" id="ARBA00022679"/>
    </source>
</evidence>
<dbReference type="InterPro" id="IPR011006">
    <property type="entry name" value="CheY-like_superfamily"/>
</dbReference>
<dbReference type="InterPro" id="IPR003661">
    <property type="entry name" value="HisK_dim/P_dom"/>
</dbReference>
<reference evidence="14" key="1">
    <citation type="submission" date="2016-10" db="EMBL/GenBank/DDBJ databases">
        <title>Comparative genomics uncovers the prolific and rare metabolic potential of the cyanobacterial genus Moorea.</title>
        <authorList>
            <person name="Leao T."/>
            <person name="Castelao G."/>
            <person name="Korobeynikov A."/>
            <person name="Monroe E.A."/>
            <person name="Podell S."/>
            <person name="Glukhov E."/>
            <person name="Allen E."/>
            <person name="Gerwick W.H."/>
            <person name="Gerwick L."/>
        </authorList>
    </citation>
    <scope>NUCLEOTIDE SEQUENCE [LARGE SCALE GENOMIC DNA]</scope>
    <source>
        <strain evidence="14">JHB</strain>
    </source>
</reference>
<evidence type="ECO:0000256" key="9">
    <source>
        <dbReference type="SAM" id="MobiDB-lite"/>
    </source>
</evidence>
<dbReference type="InterPro" id="IPR005467">
    <property type="entry name" value="His_kinase_dom"/>
</dbReference>
<dbReference type="PROSITE" id="PS51371">
    <property type="entry name" value="CBS"/>
    <property type="match status" value="1"/>
</dbReference>
<evidence type="ECO:0000313" key="13">
    <source>
        <dbReference type="EMBL" id="AOY84107.1"/>
    </source>
</evidence>
<dbReference type="InterPro" id="IPR036890">
    <property type="entry name" value="HATPase_C_sf"/>
</dbReference>
<keyword evidence="13" id="KW-0067">ATP-binding</keyword>
<keyword evidence="13" id="KW-0547">Nucleotide-binding</keyword>
<keyword evidence="5" id="KW-0418">Kinase</keyword>
<dbReference type="PANTHER" id="PTHR43047:SF63">
    <property type="entry name" value="HISTIDINE KINASE"/>
    <property type="match status" value="1"/>
</dbReference>
<protein>
    <recommendedName>
        <fullName evidence="2">histidine kinase</fullName>
        <ecNumber evidence="2">2.7.13.3</ecNumber>
    </recommendedName>
</protein>
<dbReference type="Pfam" id="PF02518">
    <property type="entry name" value="HATPase_c"/>
    <property type="match status" value="1"/>
</dbReference>
<keyword evidence="3" id="KW-0597">Phosphoprotein</keyword>
<dbReference type="AlphaFoldDB" id="A0A1D9G8Z7"/>
<name>A0A1D9G8Z7_MOOP1</name>
<dbReference type="PROSITE" id="PS50110">
    <property type="entry name" value="RESPONSE_REGULATORY"/>
    <property type="match status" value="1"/>
</dbReference>
<evidence type="ECO:0000259" key="12">
    <source>
        <dbReference type="PROSITE" id="PS51371"/>
    </source>
</evidence>
<dbReference type="GO" id="GO:0009927">
    <property type="term" value="F:histidine phosphotransfer kinase activity"/>
    <property type="evidence" value="ECO:0007669"/>
    <property type="project" value="TreeGrafter"/>
</dbReference>
<dbReference type="Gene3D" id="3.40.50.2300">
    <property type="match status" value="1"/>
</dbReference>
<dbReference type="CDD" id="cd16922">
    <property type="entry name" value="HATPase_EvgS-ArcB-TorS-like"/>
    <property type="match status" value="1"/>
</dbReference>
<dbReference type="SUPFAM" id="SSF47384">
    <property type="entry name" value="Homodimeric domain of signal transducing histidine kinase"/>
    <property type="match status" value="1"/>
</dbReference>
<comment type="catalytic activity">
    <reaction evidence="1">
        <text>ATP + protein L-histidine = ADP + protein N-phospho-L-histidine.</text>
        <dbReference type="EC" id="2.7.13.3"/>
    </reaction>
</comment>
<dbReference type="GO" id="GO:0005886">
    <property type="term" value="C:plasma membrane"/>
    <property type="evidence" value="ECO:0007669"/>
    <property type="project" value="TreeGrafter"/>
</dbReference>
<sequence>MPTPSIQKFAELVPVCQRTSELATLLDIFHASRHDSIVVVSEQQHPVGVVNLRQIMPHLLSYAKVGSSGPTMTTGFLDKPLSWIEPNIIEPITILPGKLSLKQFWYYLQDHGSREGGLGELGSNWDREFNQFPIPDQEHWALVDGDQKFIGLLNSWLLLKSLASTFTQQRSESIVKRTQPKELNPNPFRTQHPDYGLKAKTSWGNSLGLSSRINSGLKTQEEALTYSAHFKGMKPLVQLLEQLPLPLSIQTSTGKVLAENLTWREQIETSSEGNGGNASTTGTKNTTSAMKNPGAREKIPYRSSYNRLLSNHVPREVSKEGLKQSMEEPRTSLDFQWRQPDTQNSPTFHDESAPTSPGQWPLSVGNVSDQGDKTSEQAAVGQYCALDTPYQPASTIHERVLLFSQTVKKTRANHTRCRETAAPTDSTVSNSQERVFSFVKIPLSPAIAALWEGGLETDSCEPKVAFNYSPSPISRSESPKSTINLVLAQDTTEQQLFAQELAAKNADLVQLNRLKDEFLACISHELKTPITAILGLSTLLKDQALGELNQRQSRYAQLIYQSGRKLMTVVNDILDLTRMETGQLKLTVEPVQIRTVCDRAYDQARSEIDSKHSEDNNRDYPTKFTLEIEPGLEMLIADELRLRQMLVHLFSNALKFTDGSGEIGLKVNWWQGWIAFTVWDTGIGIPADKQHLIFQKFQQLEKPLTRSFEGTGLGLVLTQHLAHLHGGDVSFISKAGVGSQFTLLFPPCPPQASSDQLDNWDQQLSEIAPTATSHPPSSTPNRLVLIVEAVPRYLEGLTEQLKSLGYWVVVARSGTEAIEKARRLQPYAILLNPLLPKLSGWDVLTLLKSDAQTNHIPVLVTATQAEKQQATHNKADGFLSLPVQEEALRENLSRLAKDESNTSSVLTILYLNPGDGRKGYYVDSYQNPDSSALTYELTSLLSLENLDLNYRVLEADDFDQAELLSRVWNPDVIVLNGARLINPLIYLNQFSSYPCLSTLPLVTLDHQTTEAANQVTGLSVYPCLAPNNQQKMAAILQVIQVAAGISCKPTILVMDTGEQRTKFRGNPLQVNRLNLESSHLSYGLSMAGKSSTSWLQALIQYLQTAGYCSLVACSWAEVYRQIQGKSVDLLLIRLTDLTNPSEHSKGLITLAQLPERPPILVLDHRLDAKQHDPVIQSSNSSNLNSQLDLLLEKIATQIVHWNSQSMTQLLKQIKQVMNHTL</sequence>
<evidence type="ECO:0000256" key="5">
    <source>
        <dbReference type="ARBA" id="ARBA00022777"/>
    </source>
</evidence>
<feature type="compositionally biased region" description="Polar residues" evidence="9">
    <location>
        <begin position="268"/>
        <end position="290"/>
    </location>
</feature>
<feature type="domain" description="Histidine kinase" evidence="10">
    <location>
        <begin position="521"/>
        <end position="749"/>
    </location>
</feature>
<feature type="compositionally biased region" description="Basic and acidic residues" evidence="9">
    <location>
        <begin position="313"/>
        <end position="331"/>
    </location>
</feature>
<dbReference type="Gene3D" id="3.30.565.10">
    <property type="entry name" value="Histidine kinase-like ATPase, C-terminal domain"/>
    <property type="match status" value="1"/>
</dbReference>
<organism evidence="13 14">
    <name type="scientific">Moorena producens (strain JHB)</name>
    <dbReference type="NCBI Taxonomy" id="1454205"/>
    <lineage>
        <taxon>Bacteria</taxon>
        <taxon>Bacillati</taxon>
        <taxon>Cyanobacteriota</taxon>
        <taxon>Cyanophyceae</taxon>
        <taxon>Coleofasciculales</taxon>
        <taxon>Coleofasciculaceae</taxon>
        <taxon>Moorena</taxon>
    </lineage>
</organism>
<feature type="domain" description="CBS" evidence="12">
    <location>
        <begin position="6"/>
        <end position="65"/>
    </location>
</feature>
<dbReference type="PANTHER" id="PTHR43047">
    <property type="entry name" value="TWO-COMPONENT HISTIDINE PROTEIN KINASE"/>
    <property type="match status" value="1"/>
</dbReference>
<dbReference type="PROSITE" id="PS50109">
    <property type="entry name" value="HIS_KIN"/>
    <property type="match status" value="1"/>
</dbReference>
<proteinExistence type="predicted"/>
<evidence type="ECO:0000259" key="11">
    <source>
        <dbReference type="PROSITE" id="PS50110"/>
    </source>
</evidence>
<dbReference type="Pfam" id="PF00072">
    <property type="entry name" value="Response_reg"/>
    <property type="match status" value="1"/>
</dbReference>
<gene>
    <name evidence="13" type="ORF">BJP36_33470</name>
</gene>
<dbReference type="GO" id="GO:0005524">
    <property type="term" value="F:ATP binding"/>
    <property type="evidence" value="ECO:0007669"/>
    <property type="project" value="UniProtKB-KW"/>
</dbReference>
<keyword evidence="6" id="KW-0902">Two-component regulatory system</keyword>
<accession>A0A1D9G8Z7</accession>
<dbReference type="InterPro" id="IPR004358">
    <property type="entry name" value="Sig_transdc_His_kin-like_C"/>
</dbReference>
<evidence type="ECO:0000256" key="3">
    <source>
        <dbReference type="ARBA" id="ARBA00022553"/>
    </source>
</evidence>
<feature type="region of interest" description="Disordered" evidence="9">
    <location>
        <begin position="267"/>
        <end position="360"/>
    </location>
</feature>
<dbReference type="SUPFAM" id="SSF52172">
    <property type="entry name" value="CheY-like"/>
    <property type="match status" value="1"/>
</dbReference>
<evidence type="ECO:0000259" key="10">
    <source>
        <dbReference type="PROSITE" id="PS50109"/>
    </source>
</evidence>
<dbReference type="SUPFAM" id="SSF55874">
    <property type="entry name" value="ATPase domain of HSP90 chaperone/DNA topoisomerase II/histidine kinase"/>
    <property type="match status" value="1"/>
</dbReference>
<dbReference type="InterPro" id="IPR003594">
    <property type="entry name" value="HATPase_dom"/>
</dbReference>
<dbReference type="PRINTS" id="PR00344">
    <property type="entry name" value="BCTRLSENSOR"/>
</dbReference>
<comment type="caution">
    <text evidence="7">Lacks conserved residue(s) required for the propagation of feature annotation.</text>
</comment>
<dbReference type="Proteomes" id="UP000176944">
    <property type="component" value="Chromosome"/>
</dbReference>
<dbReference type="InterPro" id="IPR036097">
    <property type="entry name" value="HisK_dim/P_sf"/>
</dbReference>
<dbReference type="Pfam" id="PF00512">
    <property type="entry name" value="HisKA"/>
    <property type="match status" value="1"/>
</dbReference>
<keyword evidence="8" id="KW-0129">CBS domain</keyword>
<dbReference type="CDD" id="cd00082">
    <property type="entry name" value="HisKA"/>
    <property type="match status" value="1"/>
</dbReference>
<dbReference type="SMART" id="SM00448">
    <property type="entry name" value="REC"/>
    <property type="match status" value="1"/>
</dbReference>
<evidence type="ECO:0000256" key="8">
    <source>
        <dbReference type="PROSITE-ProRule" id="PRU00703"/>
    </source>
</evidence>
<dbReference type="SMART" id="SM00387">
    <property type="entry name" value="HATPase_c"/>
    <property type="match status" value="1"/>
</dbReference>
<evidence type="ECO:0000256" key="1">
    <source>
        <dbReference type="ARBA" id="ARBA00000085"/>
    </source>
</evidence>
<evidence type="ECO:0000313" key="14">
    <source>
        <dbReference type="Proteomes" id="UP000176944"/>
    </source>
</evidence>
<feature type="compositionally biased region" description="Polar residues" evidence="9">
    <location>
        <begin position="339"/>
        <end position="358"/>
    </location>
</feature>
<dbReference type="InterPro" id="IPR001789">
    <property type="entry name" value="Sig_transdc_resp-reg_receiver"/>
</dbReference>
<dbReference type="InterPro" id="IPR000644">
    <property type="entry name" value="CBS_dom"/>
</dbReference>
<dbReference type="Gene3D" id="1.10.287.130">
    <property type="match status" value="1"/>
</dbReference>
<dbReference type="EMBL" id="CP017708">
    <property type="protein sequence ID" value="AOY84107.1"/>
    <property type="molecule type" value="Genomic_DNA"/>
</dbReference>
<dbReference type="GO" id="GO:0000155">
    <property type="term" value="F:phosphorelay sensor kinase activity"/>
    <property type="evidence" value="ECO:0007669"/>
    <property type="project" value="InterPro"/>
</dbReference>
<dbReference type="SMART" id="SM00388">
    <property type="entry name" value="HisKA"/>
    <property type="match status" value="1"/>
</dbReference>
<evidence type="ECO:0000256" key="7">
    <source>
        <dbReference type="PROSITE-ProRule" id="PRU00169"/>
    </source>
</evidence>
<feature type="domain" description="Response regulatory" evidence="11">
    <location>
        <begin position="783"/>
        <end position="896"/>
    </location>
</feature>
<dbReference type="EC" id="2.7.13.3" evidence="2"/>
<keyword evidence="4" id="KW-0808">Transferase</keyword>
<evidence type="ECO:0000256" key="6">
    <source>
        <dbReference type="ARBA" id="ARBA00023012"/>
    </source>
</evidence>
<evidence type="ECO:0000256" key="2">
    <source>
        <dbReference type="ARBA" id="ARBA00012438"/>
    </source>
</evidence>